<comment type="caution">
    <text evidence="2">The sequence shown here is derived from an EMBL/GenBank/DDBJ whole genome shotgun (WGS) entry which is preliminary data.</text>
</comment>
<sequence length="459" mass="48756">MKKLLILGGIMVAVFGMITCDGDNGNGDNGNGNGTSDKGAIEVNSNPEGASIILDGEPTGETTNVIIPDVDTGSHDVELVLTGYNDTTMQVTVTGGDTVALSVTLETEIYGNLFVVSNPAGAEIWLDDSATGKVTNYLFSDLAAGQYAVKLVLDGYQDCEDTVKVLADTTITLDVGDLEKVKGYIAVSSTPTGAAISLDGTPTGQETVALIQNVDVGEHTVGLSKSGYVDTSVAVTVVEDETANVDVILTEQLEVHEIIQDESTPITGIGFQLPAGGRMAVMITPPGYPFQLTEACYVPFGWGNWDAECDLVFFNGNSSSGPSTEIARKSVSATMELDFNWFDVSDLDVIIESGSIFFAVENKYDDKPVMALDGKSPEHHVSWMYNIFQGETDFKWTPFDNINADWGVNVGDSADLVLRVKGVVPSLGHVAVTPTKIVPGTYSGWPRVQLPADMIAENP</sequence>
<feature type="domain" description="PEGA" evidence="1">
    <location>
        <begin position="111"/>
        <end position="175"/>
    </location>
</feature>
<evidence type="ECO:0000313" key="2">
    <source>
        <dbReference type="EMBL" id="MBD3365054.1"/>
    </source>
</evidence>
<dbReference type="Proteomes" id="UP000630660">
    <property type="component" value="Unassembled WGS sequence"/>
</dbReference>
<dbReference type="Pfam" id="PF08308">
    <property type="entry name" value="PEGA"/>
    <property type="match status" value="3"/>
</dbReference>
<dbReference type="PANTHER" id="PTHR36194">
    <property type="entry name" value="S-LAYER-LIKE PROTEIN"/>
    <property type="match status" value="1"/>
</dbReference>
<dbReference type="PANTHER" id="PTHR36194:SF1">
    <property type="entry name" value="S-LAYER-LIKE PROTEIN"/>
    <property type="match status" value="1"/>
</dbReference>
<evidence type="ECO:0000313" key="3">
    <source>
        <dbReference type="Proteomes" id="UP000630660"/>
    </source>
</evidence>
<gene>
    <name evidence="2" type="ORF">GF359_07545</name>
</gene>
<dbReference type="InterPro" id="IPR013229">
    <property type="entry name" value="PEGA"/>
</dbReference>
<accession>A0A9D5QCY3</accession>
<dbReference type="EMBL" id="WJKJ01000250">
    <property type="protein sequence ID" value="MBD3365054.1"/>
    <property type="molecule type" value="Genomic_DNA"/>
</dbReference>
<reference evidence="2" key="1">
    <citation type="submission" date="2019-11" db="EMBL/GenBank/DDBJ databases">
        <title>Microbial mats filling the niche in hypersaline microbial mats.</title>
        <authorList>
            <person name="Wong H.L."/>
            <person name="Macleod F.I."/>
            <person name="White R.A. III"/>
            <person name="Burns B.P."/>
        </authorList>
    </citation>
    <scope>NUCLEOTIDE SEQUENCE</scope>
    <source>
        <strain evidence="2">Bin_327</strain>
    </source>
</reference>
<feature type="domain" description="PEGA" evidence="1">
    <location>
        <begin position="184"/>
        <end position="251"/>
    </location>
</feature>
<protein>
    <submittedName>
        <fullName evidence="2">PEGA domain-containing protein</fullName>
    </submittedName>
</protein>
<proteinExistence type="predicted"/>
<organism evidence="2 3">
    <name type="scientific">candidate division WOR-3 bacterium</name>
    <dbReference type="NCBI Taxonomy" id="2052148"/>
    <lineage>
        <taxon>Bacteria</taxon>
        <taxon>Bacteria division WOR-3</taxon>
    </lineage>
</organism>
<name>A0A9D5QCY3_UNCW3</name>
<feature type="domain" description="PEGA" evidence="1">
    <location>
        <begin position="40"/>
        <end position="107"/>
    </location>
</feature>
<dbReference type="AlphaFoldDB" id="A0A9D5QCY3"/>
<evidence type="ECO:0000259" key="1">
    <source>
        <dbReference type="Pfam" id="PF08308"/>
    </source>
</evidence>